<dbReference type="Pfam" id="PF02803">
    <property type="entry name" value="Thiolase_C"/>
    <property type="match status" value="1"/>
</dbReference>
<protein>
    <submittedName>
        <fullName evidence="8">Acetyl-CoA acetyltransferase</fullName>
    </submittedName>
</protein>
<evidence type="ECO:0000313" key="8">
    <source>
        <dbReference type="EMBL" id="KGF30135.1"/>
    </source>
</evidence>
<name>A0A095Z5X9_9BURK</name>
<organism evidence="8 9">
    <name type="scientific">Oligella urethralis DNF00040</name>
    <dbReference type="NCBI Taxonomy" id="1401065"/>
    <lineage>
        <taxon>Bacteria</taxon>
        <taxon>Pseudomonadati</taxon>
        <taxon>Pseudomonadota</taxon>
        <taxon>Betaproteobacteria</taxon>
        <taxon>Burkholderiales</taxon>
        <taxon>Alcaligenaceae</taxon>
        <taxon>Oligella</taxon>
    </lineage>
</organism>
<keyword evidence="9" id="KW-1185">Reference proteome</keyword>
<evidence type="ECO:0000256" key="2">
    <source>
        <dbReference type="ARBA" id="ARBA00022679"/>
    </source>
</evidence>
<accession>A0A095Z5X9</accession>
<dbReference type="NCBIfam" id="TIGR01930">
    <property type="entry name" value="AcCoA-C-Actrans"/>
    <property type="match status" value="1"/>
</dbReference>
<proteinExistence type="inferred from homology"/>
<dbReference type="InterPro" id="IPR020616">
    <property type="entry name" value="Thiolase_N"/>
</dbReference>
<dbReference type="RefSeq" id="WP_036559690.1">
    <property type="nucleotide sequence ID" value="NZ_JRNI01000029.1"/>
</dbReference>
<evidence type="ECO:0000256" key="3">
    <source>
        <dbReference type="ARBA" id="ARBA00023315"/>
    </source>
</evidence>
<dbReference type="InterPro" id="IPR016039">
    <property type="entry name" value="Thiolase-like"/>
</dbReference>
<feature type="active site" description="Acyl-thioester intermediate" evidence="4">
    <location>
        <position position="94"/>
    </location>
</feature>
<dbReference type="InterPro" id="IPR020617">
    <property type="entry name" value="Thiolase_C"/>
</dbReference>
<dbReference type="eggNOG" id="COG0183">
    <property type="taxonomic scope" value="Bacteria"/>
</dbReference>
<evidence type="ECO:0000256" key="4">
    <source>
        <dbReference type="PIRSR" id="PIRSR000429-1"/>
    </source>
</evidence>
<keyword evidence="2 5" id="KW-0808">Transferase</keyword>
<gene>
    <name evidence="8" type="ORF">HMPREF2130_07635</name>
</gene>
<comment type="caution">
    <text evidence="8">The sequence shown here is derived from an EMBL/GenBank/DDBJ whole genome shotgun (WGS) entry which is preliminary data.</text>
</comment>
<dbReference type="CDD" id="cd00751">
    <property type="entry name" value="thiolase"/>
    <property type="match status" value="1"/>
</dbReference>
<dbReference type="GO" id="GO:0003988">
    <property type="term" value="F:acetyl-CoA C-acyltransferase activity"/>
    <property type="evidence" value="ECO:0007669"/>
    <property type="project" value="UniProtKB-ARBA"/>
</dbReference>
<evidence type="ECO:0000259" key="6">
    <source>
        <dbReference type="Pfam" id="PF00108"/>
    </source>
</evidence>
<feature type="active site" description="Proton acceptor" evidence="4">
    <location>
        <position position="382"/>
    </location>
</feature>
<evidence type="ECO:0000256" key="1">
    <source>
        <dbReference type="ARBA" id="ARBA00010982"/>
    </source>
</evidence>
<evidence type="ECO:0000313" key="9">
    <source>
        <dbReference type="Proteomes" id="UP000029629"/>
    </source>
</evidence>
<dbReference type="Proteomes" id="UP000029629">
    <property type="component" value="Unassembled WGS sequence"/>
</dbReference>
<dbReference type="OrthoDB" id="8523144at2"/>
<dbReference type="PANTHER" id="PTHR43365:SF1">
    <property type="entry name" value="ACETYL-COA C-ACYLTRANSFERASE"/>
    <property type="match status" value="1"/>
</dbReference>
<dbReference type="SUPFAM" id="SSF53901">
    <property type="entry name" value="Thiolase-like"/>
    <property type="match status" value="2"/>
</dbReference>
<dbReference type="EMBL" id="JRNI01000029">
    <property type="protein sequence ID" value="KGF30135.1"/>
    <property type="molecule type" value="Genomic_DNA"/>
</dbReference>
<dbReference type="PANTHER" id="PTHR43365">
    <property type="entry name" value="BLR7806 PROTEIN"/>
    <property type="match status" value="1"/>
</dbReference>
<dbReference type="PROSITE" id="PS00737">
    <property type="entry name" value="THIOLASE_2"/>
    <property type="match status" value="1"/>
</dbReference>
<evidence type="ECO:0000259" key="7">
    <source>
        <dbReference type="Pfam" id="PF02803"/>
    </source>
</evidence>
<dbReference type="PIRSF" id="PIRSF000429">
    <property type="entry name" value="Ac-CoA_Ac_transf"/>
    <property type="match status" value="1"/>
</dbReference>
<reference evidence="8 9" key="1">
    <citation type="submission" date="2014-07" db="EMBL/GenBank/DDBJ databases">
        <authorList>
            <person name="McCorrison J."/>
            <person name="Sanka R."/>
            <person name="Torralba M."/>
            <person name="Gillis M."/>
            <person name="Haft D.H."/>
            <person name="Methe B."/>
            <person name="Sutton G."/>
            <person name="Nelson K.E."/>
        </authorList>
    </citation>
    <scope>NUCLEOTIDE SEQUENCE [LARGE SCALE GENOMIC DNA]</scope>
    <source>
        <strain evidence="8 9">DNF00040</strain>
    </source>
</reference>
<sequence length="397" mass="42239">MSKIHSDEVVILEAVRTAFGRRGGALRETRPDTMLATALKALISRSGLPSNRVGDVLAGCVSQAGEQGGNIARQALLVAGFPETVPGVSMNRMCGSSQYAIHAATQAVGMQDMDFAIACGVESMSRVPMFLDLTLGQHDFTGFDNLHPDLLKRFEIPHQVESAELIAEHWSLTRTELDDYAVESHKRAKAARDAGLHSEIVPLQGVDKEGNPLTLDYDEGIRDTIDRARMDAMAPVFRPADTGKITAANASQMSDGAAAVLVGRYGPASELGLKAKAKFLARVVVGSDPIMQLTGVIPATHQALAKAGLSIKDLDWIEVNEAFASVALCFEREFKPDTTILNPWGGAIAHGHPLGGTGAGLMAKMLSGLRHVDGELGLQVMCIGHGMATATIVQRLD</sequence>
<feature type="domain" description="Thiolase N-terminal" evidence="6">
    <location>
        <begin position="9"/>
        <end position="262"/>
    </location>
</feature>
<keyword evidence="3 5" id="KW-0012">Acyltransferase</keyword>
<comment type="similarity">
    <text evidence="1 5">Belongs to the thiolase-like superfamily. Thiolase family.</text>
</comment>
<dbReference type="InterPro" id="IPR020613">
    <property type="entry name" value="Thiolase_CS"/>
</dbReference>
<dbReference type="InterPro" id="IPR002155">
    <property type="entry name" value="Thiolase"/>
</dbReference>
<evidence type="ECO:0000256" key="5">
    <source>
        <dbReference type="RuleBase" id="RU003557"/>
    </source>
</evidence>
<dbReference type="AlphaFoldDB" id="A0A095Z5X9"/>
<feature type="active site" description="Proton acceptor" evidence="4">
    <location>
        <position position="352"/>
    </location>
</feature>
<dbReference type="Pfam" id="PF00108">
    <property type="entry name" value="Thiolase_N"/>
    <property type="match status" value="1"/>
</dbReference>
<dbReference type="Gene3D" id="3.40.47.10">
    <property type="match status" value="2"/>
</dbReference>
<feature type="domain" description="Thiolase C-terminal" evidence="7">
    <location>
        <begin position="274"/>
        <end position="395"/>
    </location>
</feature>